<dbReference type="Pfam" id="PF04901">
    <property type="entry name" value="RAMP"/>
    <property type="match status" value="1"/>
</dbReference>
<feature type="chain" id="PRO_5021335561" description="Receptor activity modifying protein 3" evidence="12">
    <location>
        <begin position="18"/>
        <end position="146"/>
    </location>
</feature>
<reference evidence="13 14" key="1">
    <citation type="submission" date="2019-04" db="EMBL/GenBank/DDBJ databases">
        <title>The sequence and de novo assembly of Takifugu bimaculatus genome using PacBio and Hi-C technologies.</title>
        <authorList>
            <person name="Xu P."/>
            <person name="Liu B."/>
            <person name="Zhou Z."/>
        </authorList>
    </citation>
    <scope>NUCLEOTIDE SEQUENCE [LARGE SCALE GENOMIC DNA]</scope>
    <source>
        <strain evidence="13">TB-2018</strain>
        <tissue evidence="13">Muscle</tissue>
    </source>
</reference>
<keyword evidence="8 11" id="KW-0472">Membrane</keyword>
<feature type="signal peptide" evidence="12">
    <location>
        <begin position="1"/>
        <end position="17"/>
    </location>
</feature>
<evidence type="ECO:0000256" key="6">
    <source>
        <dbReference type="ARBA" id="ARBA00022729"/>
    </source>
</evidence>
<evidence type="ECO:0000256" key="9">
    <source>
        <dbReference type="ARBA" id="ARBA00023157"/>
    </source>
</evidence>
<evidence type="ECO:0000256" key="3">
    <source>
        <dbReference type="ARBA" id="ARBA00022448"/>
    </source>
</evidence>
<keyword evidence="9" id="KW-1015">Disulfide bond</keyword>
<protein>
    <recommendedName>
        <fullName evidence="15">Receptor activity modifying protein 3</fullName>
    </recommendedName>
</protein>
<dbReference type="GO" id="GO:0015026">
    <property type="term" value="F:coreceptor activity"/>
    <property type="evidence" value="ECO:0007669"/>
    <property type="project" value="InterPro"/>
</dbReference>
<dbReference type="InterPro" id="IPR006985">
    <property type="entry name" value="RAMP"/>
</dbReference>
<dbReference type="GO" id="GO:0005886">
    <property type="term" value="C:plasma membrane"/>
    <property type="evidence" value="ECO:0007669"/>
    <property type="project" value="UniProtKB-SubCell"/>
</dbReference>
<evidence type="ECO:0000313" key="13">
    <source>
        <dbReference type="EMBL" id="TNN04456.1"/>
    </source>
</evidence>
<evidence type="ECO:0000256" key="7">
    <source>
        <dbReference type="ARBA" id="ARBA00022989"/>
    </source>
</evidence>
<name>A0A4Z2CJV6_9TELE</name>
<keyword evidence="6 12" id="KW-0732">Signal</keyword>
<sequence length="146" mass="16256">MLLTALLGILLTCSGTAVKLTIPPCDQHMFDSQVEDCLFGFNTSLETSDRQEGCPWPAVKHKYHKLKLCVDNLAIESWCKGHGFLVDDFFLKVHNMYFSGCGRIRDPPLSILVLLIGPMTFLTLLLPHLCVFLTTKDTEMPGSLGL</sequence>
<keyword evidence="14" id="KW-1185">Reference proteome</keyword>
<keyword evidence="3" id="KW-0813">Transport</keyword>
<gene>
    <name evidence="13" type="ORF">fugu_001485</name>
</gene>
<dbReference type="GO" id="GO:0031623">
    <property type="term" value="P:receptor internalization"/>
    <property type="evidence" value="ECO:0007669"/>
    <property type="project" value="TreeGrafter"/>
</dbReference>
<dbReference type="EMBL" id="SWLE01000001">
    <property type="protein sequence ID" value="TNN04456.1"/>
    <property type="molecule type" value="Genomic_DNA"/>
</dbReference>
<dbReference type="PANTHER" id="PTHR14076:SF7">
    <property type="entry name" value="RECEPTOR ACTIVITY-MODIFYING PROTEIN 1-LIKE"/>
    <property type="match status" value="1"/>
</dbReference>
<evidence type="ECO:0000256" key="11">
    <source>
        <dbReference type="SAM" id="Phobius"/>
    </source>
</evidence>
<feature type="transmembrane region" description="Helical" evidence="11">
    <location>
        <begin position="109"/>
        <end position="133"/>
    </location>
</feature>
<keyword evidence="7 11" id="KW-1133">Transmembrane helix</keyword>
<evidence type="ECO:0000256" key="8">
    <source>
        <dbReference type="ARBA" id="ARBA00023136"/>
    </source>
</evidence>
<dbReference type="Proteomes" id="UP000516260">
    <property type="component" value="Chromosome 1"/>
</dbReference>
<keyword evidence="10" id="KW-0675">Receptor</keyword>
<dbReference type="GO" id="GO:0072659">
    <property type="term" value="P:protein localization to plasma membrane"/>
    <property type="evidence" value="ECO:0007669"/>
    <property type="project" value="TreeGrafter"/>
</dbReference>
<evidence type="ECO:0000256" key="1">
    <source>
        <dbReference type="ARBA" id="ARBA00004251"/>
    </source>
</evidence>
<evidence type="ECO:0000313" key="14">
    <source>
        <dbReference type="Proteomes" id="UP000516260"/>
    </source>
</evidence>
<evidence type="ECO:0000256" key="4">
    <source>
        <dbReference type="ARBA" id="ARBA00022475"/>
    </source>
</evidence>
<organism evidence="13 14">
    <name type="scientific">Takifugu bimaculatus</name>
    <dbReference type="NCBI Taxonomy" id="433685"/>
    <lineage>
        <taxon>Eukaryota</taxon>
        <taxon>Metazoa</taxon>
        <taxon>Chordata</taxon>
        <taxon>Craniata</taxon>
        <taxon>Vertebrata</taxon>
        <taxon>Euteleostomi</taxon>
        <taxon>Actinopterygii</taxon>
        <taxon>Neopterygii</taxon>
        <taxon>Teleostei</taxon>
        <taxon>Neoteleostei</taxon>
        <taxon>Acanthomorphata</taxon>
        <taxon>Eupercaria</taxon>
        <taxon>Tetraodontiformes</taxon>
        <taxon>Tetradontoidea</taxon>
        <taxon>Tetraodontidae</taxon>
        <taxon>Takifugu</taxon>
    </lineage>
</organism>
<evidence type="ECO:0000256" key="12">
    <source>
        <dbReference type="SAM" id="SignalP"/>
    </source>
</evidence>
<accession>A0A4Z2CJV6</accession>
<dbReference type="GO" id="GO:0032870">
    <property type="term" value="P:cellular response to hormone stimulus"/>
    <property type="evidence" value="ECO:0007669"/>
    <property type="project" value="TreeGrafter"/>
</dbReference>
<dbReference type="GO" id="GO:0007186">
    <property type="term" value="P:G protein-coupled receptor signaling pathway"/>
    <property type="evidence" value="ECO:0007669"/>
    <property type="project" value="TreeGrafter"/>
</dbReference>
<dbReference type="GO" id="GO:0008277">
    <property type="term" value="P:regulation of G protein-coupled receptor signaling pathway"/>
    <property type="evidence" value="ECO:0007669"/>
    <property type="project" value="InterPro"/>
</dbReference>
<dbReference type="PANTHER" id="PTHR14076">
    <property type="entry name" value="RECEPTOR ACTIVITY MODIFYING PROTEIN RAMP"/>
    <property type="match status" value="1"/>
</dbReference>
<comment type="caution">
    <text evidence="13">The sequence shown here is derived from an EMBL/GenBank/DDBJ whole genome shotgun (WGS) entry which is preliminary data.</text>
</comment>
<comment type="subcellular location">
    <subcellularLocation>
        <location evidence="1">Cell membrane</location>
        <topology evidence="1">Single-pass type I membrane protein</topology>
    </subcellularLocation>
</comment>
<dbReference type="GO" id="GO:0043235">
    <property type="term" value="C:receptor complex"/>
    <property type="evidence" value="ECO:0007669"/>
    <property type="project" value="TreeGrafter"/>
</dbReference>
<evidence type="ECO:0008006" key="15">
    <source>
        <dbReference type="Google" id="ProtNLM"/>
    </source>
</evidence>
<dbReference type="AlphaFoldDB" id="A0A4Z2CJV6"/>
<comment type="similarity">
    <text evidence="2">Belongs to the RAMP family.</text>
</comment>
<evidence type="ECO:0000256" key="10">
    <source>
        <dbReference type="ARBA" id="ARBA00023170"/>
    </source>
</evidence>
<keyword evidence="4" id="KW-1003">Cell membrane</keyword>
<dbReference type="InterPro" id="IPR038126">
    <property type="entry name" value="RAMP_sf"/>
</dbReference>
<dbReference type="GO" id="GO:0006886">
    <property type="term" value="P:intracellular protein transport"/>
    <property type="evidence" value="ECO:0007669"/>
    <property type="project" value="InterPro"/>
</dbReference>
<dbReference type="GO" id="GO:0006816">
    <property type="term" value="P:calcium ion transport"/>
    <property type="evidence" value="ECO:0007669"/>
    <property type="project" value="TreeGrafter"/>
</dbReference>
<dbReference type="Gene3D" id="1.10.150.510">
    <property type="entry name" value="Receptor activity modifying family"/>
    <property type="match status" value="1"/>
</dbReference>
<dbReference type="GO" id="GO:0009986">
    <property type="term" value="C:cell surface"/>
    <property type="evidence" value="ECO:0007669"/>
    <property type="project" value="TreeGrafter"/>
</dbReference>
<evidence type="ECO:0000256" key="2">
    <source>
        <dbReference type="ARBA" id="ARBA00007087"/>
    </source>
</evidence>
<evidence type="ECO:0000256" key="5">
    <source>
        <dbReference type="ARBA" id="ARBA00022692"/>
    </source>
</evidence>
<keyword evidence="5 11" id="KW-0812">Transmembrane</keyword>
<proteinExistence type="inferred from homology"/>